<evidence type="ECO:0000259" key="7">
    <source>
        <dbReference type="SMART" id="SM01217"/>
    </source>
</evidence>
<dbReference type="InterPro" id="IPR036881">
    <property type="entry name" value="Glyco_hydro_3_C_sf"/>
</dbReference>
<evidence type="ECO:0000256" key="2">
    <source>
        <dbReference type="ARBA" id="ARBA00022801"/>
    </source>
</evidence>
<dbReference type="FunFam" id="2.60.40.10:FF:000495">
    <property type="entry name" value="Periplasmic beta-glucosidase"/>
    <property type="match status" value="1"/>
</dbReference>
<dbReference type="InterPro" id="IPR050288">
    <property type="entry name" value="Cellulose_deg_GH3"/>
</dbReference>
<proteinExistence type="inferred from homology"/>
<dbReference type="Pfam" id="PF01915">
    <property type="entry name" value="Glyco_hydro_3_C"/>
    <property type="match status" value="1"/>
</dbReference>
<dbReference type="PRINTS" id="PR00133">
    <property type="entry name" value="GLHYDRLASE3"/>
</dbReference>
<dbReference type="InterPro" id="IPR001764">
    <property type="entry name" value="Glyco_hydro_3_N"/>
</dbReference>
<dbReference type="AlphaFoldDB" id="A0A558R450"/>
<feature type="chain" id="PRO_5022087337" description="Beta-D-glucoside glucohydrolase" evidence="6">
    <location>
        <begin position="26"/>
        <end position="791"/>
    </location>
</feature>
<name>A0A558R450_9SPHN</name>
<dbReference type="Proteomes" id="UP000318681">
    <property type="component" value="Unassembled WGS sequence"/>
</dbReference>
<evidence type="ECO:0000256" key="6">
    <source>
        <dbReference type="SAM" id="SignalP"/>
    </source>
</evidence>
<dbReference type="Pfam" id="PF00933">
    <property type="entry name" value="Glyco_hydro_3"/>
    <property type="match status" value="1"/>
</dbReference>
<accession>A0A558R450</accession>
<evidence type="ECO:0000256" key="4">
    <source>
        <dbReference type="ARBA" id="ARBA00032194"/>
    </source>
</evidence>
<dbReference type="InterPro" id="IPR036962">
    <property type="entry name" value="Glyco_hydro_3_N_sf"/>
</dbReference>
<dbReference type="EMBL" id="VNIM01000037">
    <property type="protein sequence ID" value="TVV74165.1"/>
    <property type="molecule type" value="Genomic_DNA"/>
</dbReference>
<evidence type="ECO:0000256" key="3">
    <source>
        <dbReference type="ARBA" id="ARBA00031448"/>
    </source>
</evidence>
<dbReference type="Gene3D" id="2.60.40.10">
    <property type="entry name" value="Immunoglobulins"/>
    <property type="match status" value="1"/>
</dbReference>
<dbReference type="InterPro" id="IPR013783">
    <property type="entry name" value="Ig-like_fold"/>
</dbReference>
<dbReference type="SUPFAM" id="SSF51445">
    <property type="entry name" value="(Trans)glycosidases"/>
    <property type="match status" value="1"/>
</dbReference>
<evidence type="ECO:0000256" key="1">
    <source>
        <dbReference type="ARBA" id="ARBA00005336"/>
    </source>
</evidence>
<dbReference type="GO" id="GO:0008422">
    <property type="term" value="F:beta-glucosidase activity"/>
    <property type="evidence" value="ECO:0007669"/>
    <property type="project" value="UniProtKB-ARBA"/>
</dbReference>
<dbReference type="InterPro" id="IPR026891">
    <property type="entry name" value="Fn3-like"/>
</dbReference>
<evidence type="ECO:0000313" key="8">
    <source>
        <dbReference type="EMBL" id="TVV74165.1"/>
    </source>
</evidence>
<keyword evidence="9" id="KW-1185">Reference proteome</keyword>
<comment type="similarity">
    <text evidence="1">Belongs to the glycosyl hydrolase 3 family.</text>
</comment>
<feature type="domain" description="Fibronectin type III-like" evidence="7">
    <location>
        <begin position="711"/>
        <end position="780"/>
    </location>
</feature>
<evidence type="ECO:0000256" key="5">
    <source>
        <dbReference type="ARBA" id="ARBA00032594"/>
    </source>
</evidence>
<dbReference type="InterPro" id="IPR006311">
    <property type="entry name" value="TAT_signal"/>
</dbReference>
<feature type="signal peptide" evidence="6">
    <location>
        <begin position="1"/>
        <end position="25"/>
    </location>
</feature>
<dbReference type="SMART" id="SM01217">
    <property type="entry name" value="Fn3_like"/>
    <property type="match status" value="1"/>
</dbReference>
<dbReference type="Pfam" id="PF14310">
    <property type="entry name" value="Fn3-like"/>
    <property type="match status" value="1"/>
</dbReference>
<reference evidence="8 9" key="1">
    <citation type="submission" date="2019-07" db="EMBL/GenBank/DDBJ databases">
        <title>Sphingomonas solaris sp. nov., isolated from a solar panel from Boston, Massachusetts.</title>
        <authorList>
            <person name="Tanner K."/>
            <person name="Pascual J."/>
            <person name="Mancuso C."/>
            <person name="Pereto J."/>
            <person name="Khalil A."/>
            <person name="Vilanova C."/>
        </authorList>
    </citation>
    <scope>NUCLEOTIDE SEQUENCE [LARGE SCALE GENOMIC DNA]</scope>
    <source>
        <strain evidence="8 9">R4DWN</strain>
    </source>
</reference>
<dbReference type="Gene3D" id="3.40.50.1700">
    <property type="entry name" value="Glycoside hydrolase family 3 C-terminal domain"/>
    <property type="match status" value="1"/>
</dbReference>
<dbReference type="SUPFAM" id="SSF52279">
    <property type="entry name" value="Beta-D-glucan exohydrolase, C-terminal domain"/>
    <property type="match status" value="1"/>
</dbReference>
<dbReference type="PROSITE" id="PS51318">
    <property type="entry name" value="TAT"/>
    <property type="match status" value="1"/>
</dbReference>
<dbReference type="InterPro" id="IPR017853">
    <property type="entry name" value="GH"/>
</dbReference>
<dbReference type="RefSeq" id="WP_145151216.1">
    <property type="nucleotide sequence ID" value="NZ_VNIM01000037.1"/>
</dbReference>
<protein>
    <recommendedName>
        <fullName evidence="5">Beta-D-glucoside glucohydrolase</fullName>
    </recommendedName>
    <alternativeName>
        <fullName evidence="3">Cellobiase</fullName>
    </alternativeName>
    <alternativeName>
        <fullName evidence="4">Gentiobiase</fullName>
    </alternativeName>
</protein>
<dbReference type="PANTHER" id="PTHR42715:SF10">
    <property type="entry name" value="BETA-GLUCOSIDASE"/>
    <property type="match status" value="1"/>
</dbReference>
<comment type="caution">
    <text evidence="8">The sequence shown here is derived from an EMBL/GenBank/DDBJ whole genome shotgun (WGS) entry which is preliminary data.</text>
</comment>
<dbReference type="GO" id="GO:0005975">
    <property type="term" value="P:carbohydrate metabolic process"/>
    <property type="evidence" value="ECO:0007669"/>
    <property type="project" value="InterPro"/>
</dbReference>
<organism evidence="8 9">
    <name type="scientific">Alterirhizorhabdus solaris</name>
    <dbReference type="NCBI Taxonomy" id="2529389"/>
    <lineage>
        <taxon>Bacteria</taxon>
        <taxon>Pseudomonadati</taxon>
        <taxon>Pseudomonadota</taxon>
        <taxon>Alphaproteobacteria</taxon>
        <taxon>Sphingomonadales</taxon>
        <taxon>Rhizorhabdaceae</taxon>
        <taxon>Alterirhizorhabdus</taxon>
    </lineage>
</organism>
<keyword evidence="6" id="KW-0732">Signal</keyword>
<gene>
    <name evidence="8" type="ORF">FOY91_10565</name>
</gene>
<keyword evidence="2" id="KW-0378">Hydrolase</keyword>
<dbReference type="Gene3D" id="3.20.20.300">
    <property type="entry name" value="Glycoside hydrolase, family 3, N-terminal domain"/>
    <property type="match status" value="1"/>
</dbReference>
<sequence length="791" mass="84762">MSNRTITRRTLLATTMVAVAVPAFSQVRFSYRDAKAPIADRVRDLLGRMTLEEKVGQVRCLWFNKGQILDGRGAFSPENALKVIPQGIGQVGMPQDTVGTDRITTTLWRGAEETVDLVNAIQRFHVERTRLGIPALFHSEAAHGFVCDGATVFPSPPAMGSSWDPELVEQAFTVAAREARLSGTTVVLAPVVDLLREPRWGRSGESFGEDPYLVGEMAIAAVRGLQGRTRPLQRDRVFATLKHFVHGVPENGLNTAPANASERDLRENYLVPFAMAIKAADPAIIMPSYNEVEGVPSHGNRHLLQGMGREEMGFKGAYFSDYNGVANLVGDHHVAADDDEAAMLALKAGLDAELPDGQAYARLPGLIRAGKISETLLDAAVARILALKFEAGLFEQPYVNAGRQKRGINLPADIALARKVAQKGLVLLKNDGLLPLDPSAHVRLAVIGPNATEPIFGGYSGVNAKAVGVLAGLRAAGAAASIEYAEGVRITDPDTGNSLGAFSLLAGPAVIRVSAEANAARIREAVAVAQRSDLILLVLGDNTTVTREAVLAIREGDRSTLGLFGDQDALVEAMIATGKPIVAMMLNGRPLAITRLAEKANALIEGWYLGQEGGNAVADLLFGKINPGGKLTVSIAKSSGDLPIYYNRHPSARNRNYVEGGPAALFPFGHGLSYTSFDISEPRLSASEIKVGEKVVVEVDVTNTGKRAGDEVVQLYLRDEVSSVPRPVLELKRFERVTLAAGERRTVHFEIDADALAFWDIDMRWTVEPGAFTISAGASSTSLKSAKLRVV</sequence>
<evidence type="ECO:0000313" key="9">
    <source>
        <dbReference type="Proteomes" id="UP000318681"/>
    </source>
</evidence>
<dbReference type="OrthoDB" id="9781691at2"/>
<dbReference type="PANTHER" id="PTHR42715">
    <property type="entry name" value="BETA-GLUCOSIDASE"/>
    <property type="match status" value="1"/>
</dbReference>
<dbReference type="InterPro" id="IPR002772">
    <property type="entry name" value="Glyco_hydro_3_C"/>
</dbReference>